<protein>
    <recommendedName>
        <fullName evidence="3">Type II secretion system protein H</fullName>
    </recommendedName>
</protein>
<dbReference type="Proteomes" id="UP000320390">
    <property type="component" value="Chromosome"/>
</dbReference>
<dbReference type="Gene3D" id="3.30.700.10">
    <property type="entry name" value="Glycoprotein, Type 4 Pilin"/>
    <property type="match status" value="1"/>
</dbReference>
<keyword evidence="2" id="KW-1185">Reference proteome</keyword>
<reference evidence="1 2" key="1">
    <citation type="submission" date="2019-02" db="EMBL/GenBank/DDBJ databases">
        <title>Deep-cultivation of Planctomycetes and their phenomic and genomic characterization uncovers novel biology.</title>
        <authorList>
            <person name="Wiegand S."/>
            <person name="Jogler M."/>
            <person name="Boedeker C."/>
            <person name="Pinto D."/>
            <person name="Vollmers J."/>
            <person name="Rivas-Marin E."/>
            <person name="Kohn T."/>
            <person name="Peeters S.H."/>
            <person name="Heuer A."/>
            <person name="Rast P."/>
            <person name="Oberbeckmann S."/>
            <person name="Bunk B."/>
            <person name="Jeske O."/>
            <person name="Meyerdierks A."/>
            <person name="Storesund J.E."/>
            <person name="Kallscheuer N."/>
            <person name="Luecker S."/>
            <person name="Lage O.M."/>
            <person name="Pohl T."/>
            <person name="Merkel B.J."/>
            <person name="Hornburger P."/>
            <person name="Mueller R.-W."/>
            <person name="Bruemmer F."/>
            <person name="Labrenz M."/>
            <person name="Spormann A.M."/>
            <person name="Op den Camp H."/>
            <person name="Overmann J."/>
            <person name="Amann R."/>
            <person name="Jetten M.S.M."/>
            <person name="Mascher T."/>
            <person name="Medema M.H."/>
            <person name="Devos D.P."/>
            <person name="Kaster A.-K."/>
            <person name="Ovreas L."/>
            <person name="Rohde M."/>
            <person name="Galperin M.Y."/>
            <person name="Jogler C."/>
        </authorList>
    </citation>
    <scope>NUCLEOTIDE SEQUENCE [LARGE SCALE GENOMIC DNA]</scope>
    <source>
        <strain evidence="1 2">Poly30</strain>
    </source>
</reference>
<dbReference type="EMBL" id="CP036434">
    <property type="protein sequence ID" value="QDV07137.1"/>
    <property type="molecule type" value="Genomic_DNA"/>
</dbReference>
<proteinExistence type="predicted"/>
<name>A0A518ESR5_9BACT</name>
<dbReference type="SUPFAM" id="SSF54523">
    <property type="entry name" value="Pili subunits"/>
    <property type="match status" value="1"/>
</dbReference>
<dbReference type="AlphaFoldDB" id="A0A518ESR5"/>
<organism evidence="1 2">
    <name type="scientific">Saltatorellus ferox</name>
    <dbReference type="NCBI Taxonomy" id="2528018"/>
    <lineage>
        <taxon>Bacteria</taxon>
        <taxon>Pseudomonadati</taxon>
        <taxon>Planctomycetota</taxon>
        <taxon>Planctomycetia</taxon>
        <taxon>Planctomycetia incertae sedis</taxon>
        <taxon>Saltatorellus</taxon>
    </lineage>
</organism>
<evidence type="ECO:0000313" key="2">
    <source>
        <dbReference type="Proteomes" id="UP000320390"/>
    </source>
</evidence>
<dbReference type="InterPro" id="IPR045584">
    <property type="entry name" value="Pilin-like"/>
</dbReference>
<accession>A0A518ESR5</accession>
<dbReference type="OrthoDB" id="9795612at2"/>
<evidence type="ECO:0008006" key="3">
    <source>
        <dbReference type="Google" id="ProtNLM"/>
    </source>
</evidence>
<gene>
    <name evidence="1" type="ORF">Poly30_26560</name>
</gene>
<dbReference type="InterPro" id="IPR012902">
    <property type="entry name" value="N_methyl_site"/>
</dbReference>
<dbReference type="RefSeq" id="WP_145197932.1">
    <property type="nucleotide sequence ID" value="NZ_CP036434.1"/>
</dbReference>
<evidence type="ECO:0000313" key="1">
    <source>
        <dbReference type="EMBL" id="QDV07137.1"/>
    </source>
</evidence>
<dbReference type="Pfam" id="PF07963">
    <property type="entry name" value="N_methyl"/>
    <property type="match status" value="1"/>
</dbReference>
<sequence>MTPRHPKRARAGFTLTEMMLVVAVIALMATVVGGSLDSMLPKERLNTAVRNLTALLRNARSESVGRGLEFYVEYDLDEHRYRMVTPFAKDGTRFIQEEMTEDEQFALAWELLPPGVEFASVAITGEIYADGHCYARFDPRGAASDHQVVLAQPAYDNFYTVEVMALTGTFKFHRGIFTREAPDDGDFD</sequence>
<dbReference type="NCBIfam" id="TIGR02532">
    <property type="entry name" value="IV_pilin_GFxxxE"/>
    <property type="match status" value="1"/>
</dbReference>